<evidence type="ECO:0008006" key="8">
    <source>
        <dbReference type="Google" id="ProtNLM"/>
    </source>
</evidence>
<dbReference type="InterPro" id="IPR001709">
    <property type="entry name" value="Flavoprot_Pyr_Nucl_cyt_Rdtase"/>
</dbReference>
<evidence type="ECO:0000259" key="4">
    <source>
        <dbReference type="PROSITE" id="PS51085"/>
    </source>
</evidence>
<sequence>MLTIDDTHHLPAQDSAASQVTFQFLDGVERQIQVSPGQTILDAAKSNDIRLVHQCKTGSCGTCVAKVLCGDVRMSTERGTSLFPSEHAEGLRLTCSSFADTDCVLGLDYASTLLDEPAPALVQSVVTGKEWVAPNVVKLTLALPCDVDFEFRSGQYVRIRVPGTDAWRSYSMASSTHDLPAVTLLLRVLDEGMMSNYLRKSCAVGDELELEGPYGTFYWRPSKAAHILIAGGTGLAPMLAMLDDISVLSGKKPKVLLSFGCATADNLFCLDELDVRAALLPNLALRVSVSSPDGTYGGLVGNPVSVIAAEDIVDPETVAYLCGPPAMIESARRHLEDIGVKRDNIHAEQFSASAE</sequence>
<dbReference type="EMBL" id="BAAAZE010000006">
    <property type="protein sequence ID" value="GAA4017929.1"/>
    <property type="molecule type" value="Genomic_DNA"/>
</dbReference>
<dbReference type="PROSITE" id="PS00197">
    <property type="entry name" value="2FE2S_FER_1"/>
    <property type="match status" value="1"/>
</dbReference>
<dbReference type="PROSITE" id="PS51384">
    <property type="entry name" value="FAD_FR"/>
    <property type="match status" value="1"/>
</dbReference>
<evidence type="ECO:0000313" key="6">
    <source>
        <dbReference type="EMBL" id="GAA4017929.1"/>
    </source>
</evidence>
<dbReference type="SUPFAM" id="SSF54292">
    <property type="entry name" value="2Fe-2S ferredoxin-like"/>
    <property type="match status" value="1"/>
</dbReference>
<dbReference type="Gene3D" id="2.40.30.10">
    <property type="entry name" value="Translation factors"/>
    <property type="match status" value="1"/>
</dbReference>
<dbReference type="InterPro" id="IPR006058">
    <property type="entry name" value="2Fe2S_fd_BS"/>
</dbReference>
<dbReference type="InterPro" id="IPR036010">
    <property type="entry name" value="2Fe-2S_ferredoxin-like_sf"/>
</dbReference>
<dbReference type="SUPFAM" id="SSF63380">
    <property type="entry name" value="Riboflavin synthase domain-like"/>
    <property type="match status" value="1"/>
</dbReference>
<dbReference type="InterPro" id="IPR001041">
    <property type="entry name" value="2Fe-2S_ferredoxin-type"/>
</dbReference>
<evidence type="ECO:0000256" key="1">
    <source>
        <dbReference type="ARBA" id="ARBA00001974"/>
    </source>
</evidence>
<dbReference type="SUPFAM" id="SSF52343">
    <property type="entry name" value="Ferredoxin reductase-like, C-terminal NADP-linked domain"/>
    <property type="match status" value="1"/>
</dbReference>
<keyword evidence="2" id="KW-0411">Iron-sulfur</keyword>
<keyword evidence="2" id="KW-0479">Metal-binding</keyword>
<dbReference type="PROSITE" id="PS51085">
    <property type="entry name" value="2FE2S_FER_2"/>
    <property type="match status" value="1"/>
</dbReference>
<evidence type="ECO:0000256" key="3">
    <source>
        <dbReference type="ARBA" id="ARBA00034078"/>
    </source>
</evidence>
<dbReference type="InterPro" id="IPR017938">
    <property type="entry name" value="Riboflavin_synthase-like_b-brl"/>
</dbReference>
<dbReference type="InterPro" id="IPR050415">
    <property type="entry name" value="MRET"/>
</dbReference>
<dbReference type="PRINTS" id="PR00371">
    <property type="entry name" value="FPNCR"/>
</dbReference>
<evidence type="ECO:0000259" key="5">
    <source>
        <dbReference type="PROSITE" id="PS51384"/>
    </source>
</evidence>
<keyword evidence="2" id="KW-0001">2Fe-2S</keyword>
<comment type="caution">
    <text evidence="6">The sequence shown here is derived from an EMBL/GenBank/DDBJ whole genome shotgun (WGS) entry which is preliminary data.</text>
</comment>
<comment type="cofactor">
    <cofactor evidence="1">
        <name>FAD</name>
        <dbReference type="ChEBI" id="CHEBI:57692"/>
    </cofactor>
</comment>
<protein>
    <recommendedName>
        <fullName evidence="8">Benzoate/toluate 1,2-dioxygenase reductase subunit</fullName>
    </recommendedName>
</protein>
<dbReference type="InterPro" id="IPR008333">
    <property type="entry name" value="Cbr1-like_FAD-bd_dom"/>
</dbReference>
<dbReference type="PRINTS" id="PR00410">
    <property type="entry name" value="PHEHYDRXLASE"/>
</dbReference>
<gene>
    <name evidence="6" type="ORF">GCM10022212_12080</name>
</gene>
<dbReference type="Pfam" id="PF00111">
    <property type="entry name" value="Fer2"/>
    <property type="match status" value="1"/>
</dbReference>
<dbReference type="InterPro" id="IPR001433">
    <property type="entry name" value="OxRdtase_FAD/NAD-bd"/>
</dbReference>
<dbReference type="Pfam" id="PF00175">
    <property type="entry name" value="NAD_binding_1"/>
    <property type="match status" value="1"/>
</dbReference>
<feature type="domain" description="2Fe-2S ferredoxin-type" evidence="4">
    <location>
        <begin position="18"/>
        <end position="111"/>
    </location>
</feature>
<dbReference type="InterPro" id="IPR017927">
    <property type="entry name" value="FAD-bd_FR_type"/>
</dbReference>
<name>A0ABP7SXL6_9BURK</name>
<dbReference type="PANTHER" id="PTHR47354:SF5">
    <property type="entry name" value="PROTEIN RFBI"/>
    <property type="match status" value="1"/>
</dbReference>
<keyword evidence="2" id="KW-0408">Iron</keyword>
<dbReference type="PANTHER" id="PTHR47354">
    <property type="entry name" value="NADH OXIDOREDUCTASE HCR"/>
    <property type="match status" value="1"/>
</dbReference>
<keyword evidence="7" id="KW-1185">Reference proteome</keyword>
<dbReference type="Proteomes" id="UP001501353">
    <property type="component" value="Unassembled WGS sequence"/>
</dbReference>
<proteinExistence type="predicted"/>
<organism evidence="6 7">
    <name type="scientific">Actimicrobium antarcticum</name>
    <dbReference type="NCBI Taxonomy" id="1051899"/>
    <lineage>
        <taxon>Bacteria</taxon>
        <taxon>Pseudomonadati</taxon>
        <taxon>Pseudomonadota</taxon>
        <taxon>Betaproteobacteria</taxon>
        <taxon>Burkholderiales</taxon>
        <taxon>Oxalobacteraceae</taxon>
        <taxon>Actimicrobium</taxon>
    </lineage>
</organism>
<dbReference type="CDD" id="cd00207">
    <property type="entry name" value="fer2"/>
    <property type="match status" value="1"/>
</dbReference>
<evidence type="ECO:0000256" key="2">
    <source>
        <dbReference type="ARBA" id="ARBA00022714"/>
    </source>
</evidence>
<dbReference type="InterPro" id="IPR039261">
    <property type="entry name" value="FNR_nucleotide-bd"/>
</dbReference>
<accession>A0ABP7SXL6</accession>
<dbReference type="Pfam" id="PF00970">
    <property type="entry name" value="FAD_binding_6"/>
    <property type="match status" value="1"/>
</dbReference>
<dbReference type="InterPro" id="IPR012675">
    <property type="entry name" value="Beta-grasp_dom_sf"/>
</dbReference>
<feature type="domain" description="FAD-binding FR-type" evidence="5">
    <location>
        <begin position="119"/>
        <end position="220"/>
    </location>
</feature>
<comment type="cofactor">
    <cofactor evidence="3">
        <name>[2Fe-2S] cluster</name>
        <dbReference type="ChEBI" id="CHEBI:190135"/>
    </cofactor>
</comment>
<dbReference type="Gene3D" id="3.40.50.80">
    <property type="entry name" value="Nucleotide-binding domain of ferredoxin-NADP reductase (FNR) module"/>
    <property type="match status" value="1"/>
</dbReference>
<reference evidence="7" key="1">
    <citation type="journal article" date="2019" name="Int. J. Syst. Evol. Microbiol.">
        <title>The Global Catalogue of Microorganisms (GCM) 10K type strain sequencing project: providing services to taxonomists for standard genome sequencing and annotation.</title>
        <authorList>
            <consortium name="The Broad Institute Genomics Platform"/>
            <consortium name="The Broad Institute Genome Sequencing Center for Infectious Disease"/>
            <person name="Wu L."/>
            <person name="Ma J."/>
        </authorList>
    </citation>
    <scope>NUCLEOTIDE SEQUENCE [LARGE SCALE GENOMIC DNA]</scope>
    <source>
        <strain evidence="7">JCM 16673</strain>
    </source>
</reference>
<evidence type="ECO:0000313" key="7">
    <source>
        <dbReference type="Proteomes" id="UP001501353"/>
    </source>
</evidence>
<dbReference type="Gene3D" id="3.10.20.30">
    <property type="match status" value="1"/>
</dbReference>